<dbReference type="SUPFAM" id="SSF56672">
    <property type="entry name" value="DNA/RNA polymerases"/>
    <property type="match status" value="1"/>
</dbReference>
<dbReference type="Gene3D" id="3.40.1170.60">
    <property type="match status" value="1"/>
</dbReference>
<gene>
    <name evidence="2" type="ORF">GCM10009416_07890</name>
</gene>
<dbReference type="PROSITE" id="PS50173">
    <property type="entry name" value="UMUC"/>
    <property type="match status" value="1"/>
</dbReference>
<dbReference type="InterPro" id="IPR001126">
    <property type="entry name" value="UmuC"/>
</dbReference>
<organism evidence="2 3">
    <name type="scientific">Craurococcus roseus</name>
    <dbReference type="NCBI Taxonomy" id="77585"/>
    <lineage>
        <taxon>Bacteria</taxon>
        <taxon>Pseudomonadati</taxon>
        <taxon>Pseudomonadota</taxon>
        <taxon>Alphaproteobacteria</taxon>
        <taxon>Acetobacterales</taxon>
        <taxon>Acetobacteraceae</taxon>
        <taxon>Craurococcus</taxon>
    </lineage>
</organism>
<sequence length="75" mass="7819">MTPALPALCRDCAAVFPAGRAAAAGCACGSRRLLRHPELLALSVAHVDCDAFYASVEKRDRPELMALPVVVGGGR</sequence>
<dbReference type="EMBL" id="BAAAFZ010000008">
    <property type="protein sequence ID" value="GAA0571695.1"/>
    <property type="molecule type" value="Genomic_DNA"/>
</dbReference>
<evidence type="ECO:0000259" key="1">
    <source>
        <dbReference type="PROSITE" id="PS50173"/>
    </source>
</evidence>
<accession>A0ABN1ERL4</accession>
<comment type="caution">
    <text evidence="2">The sequence shown here is derived from an EMBL/GenBank/DDBJ whole genome shotgun (WGS) entry which is preliminary data.</text>
</comment>
<proteinExistence type="predicted"/>
<evidence type="ECO:0000313" key="2">
    <source>
        <dbReference type="EMBL" id="GAA0571695.1"/>
    </source>
</evidence>
<dbReference type="InterPro" id="IPR043502">
    <property type="entry name" value="DNA/RNA_pol_sf"/>
</dbReference>
<keyword evidence="3" id="KW-1185">Reference proteome</keyword>
<reference evidence="2 3" key="1">
    <citation type="journal article" date="2019" name="Int. J. Syst. Evol. Microbiol.">
        <title>The Global Catalogue of Microorganisms (GCM) 10K type strain sequencing project: providing services to taxonomists for standard genome sequencing and annotation.</title>
        <authorList>
            <consortium name="The Broad Institute Genomics Platform"/>
            <consortium name="The Broad Institute Genome Sequencing Center for Infectious Disease"/>
            <person name="Wu L."/>
            <person name="Ma J."/>
        </authorList>
    </citation>
    <scope>NUCLEOTIDE SEQUENCE [LARGE SCALE GENOMIC DNA]</scope>
    <source>
        <strain evidence="2 3">JCM 9933</strain>
    </source>
</reference>
<dbReference type="Pfam" id="PF00817">
    <property type="entry name" value="IMS"/>
    <property type="match status" value="1"/>
</dbReference>
<feature type="domain" description="UmuC" evidence="1">
    <location>
        <begin position="44"/>
        <end position="75"/>
    </location>
</feature>
<evidence type="ECO:0000313" key="3">
    <source>
        <dbReference type="Proteomes" id="UP001501588"/>
    </source>
</evidence>
<name>A0ABN1ERL4_9PROT</name>
<protein>
    <recommendedName>
        <fullName evidence="1">UmuC domain-containing protein</fullName>
    </recommendedName>
</protein>
<dbReference type="Proteomes" id="UP001501588">
    <property type="component" value="Unassembled WGS sequence"/>
</dbReference>